<dbReference type="GeneID" id="25736921"/>
<protein>
    <submittedName>
        <fullName evidence="2">Uncharacterized protein</fullName>
    </submittedName>
</protein>
<feature type="signal peptide" evidence="1">
    <location>
        <begin position="1"/>
        <end position="20"/>
    </location>
</feature>
<dbReference type="AlphaFoldDB" id="A0A0D2MM69"/>
<keyword evidence="3" id="KW-1185">Reference proteome</keyword>
<feature type="chain" id="PRO_5002247068" evidence="1">
    <location>
        <begin position="21"/>
        <end position="362"/>
    </location>
</feature>
<dbReference type="KEGG" id="mng:MNEG_4043"/>
<gene>
    <name evidence="2" type="ORF">MNEG_4043</name>
</gene>
<name>A0A0D2MM69_9CHLO</name>
<accession>A0A0D2MM69</accession>
<proteinExistence type="predicted"/>
<organism evidence="2 3">
    <name type="scientific">Monoraphidium neglectum</name>
    <dbReference type="NCBI Taxonomy" id="145388"/>
    <lineage>
        <taxon>Eukaryota</taxon>
        <taxon>Viridiplantae</taxon>
        <taxon>Chlorophyta</taxon>
        <taxon>core chlorophytes</taxon>
        <taxon>Chlorophyceae</taxon>
        <taxon>CS clade</taxon>
        <taxon>Sphaeropleales</taxon>
        <taxon>Selenastraceae</taxon>
        <taxon>Monoraphidium</taxon>
    </lineage>
</organism>
<dbReference type="Proteomes" id="UP000054498">
    <property type="component" value="Unassembled WGS sequence"/>
</dbReference>
<keyword evidence="1" id="KW-0732">Signal</keyword>
<evidence type="ECO:0000313" key="3">
    <source>
        <dbReference type="Proteomes" id="UP000054498"/>
    </source>
</evidence>
<dbReference type="EMBL" id="KK100759">
    <property type="protein sequence ID" value="KIZ03915.1"/>
    <property type="molecule type" value="Genomic_DNA"/>
</dbReference>
<evidence type="ECO:0000313" key="2">
    <source>
        <dbReference type="EMBL" id="KIZ03915.1"/>
    </source>
</evidence>
<dbReference type="STRING" id="145388.A0A0D2MM69"/>
<reference evidence="2 3" key="1">
    <citation type="journal article" date="2013" name="BMC Genomics">
        <title>Reconstruction of the lipid metabolism for the microalga Monoraphidium neglectum from its genome sequence reveals characteristics suitable for biofuel production.</title>
        <authorList>
            <person name="Bogen C."/>
            <person name="Al-Dilaimi A."/>
            <person name="Albersmeier A."/>
            <person name="Wichmann J."/>
            <person name="Grundmann M."/>
            <person name="Rupp O."/>
            <person name="Lauersen K.J."/>
            <person name="Blifernez-Klassen O."/>
            <person name="Kalinowski J."/>
            <person name="Goesmann A."/>
            <person name="Mussgnug J.H."/>
            <person name="Kruse O."/>
        </authorList>
    </citation>
    <scope>NUCLEOTIDE SEQUENCE [LARGE SCALE GENOMIC DNA]</scope>
    <source>
        <strain evidence="2 3">SAG 48.87</strain>
    </source>
</reference>
<evidence type="ECO:0000256" key="1">
    <source>
        <dbReference type="SAM" id="SignalP"/>
    </source>
</evidence>
<sequence>MARLAALFVALAASVALVAAQDCPISPATTPLDFSGVKTGCAAGPETFCANCTCSLIAAFLPAFTAANLTINPADTASYPVDKASGVISACGVAYSSGLVSAGVSLASLASLGSCEFNNSATLPPCILQLLSSTDLVALLSADQAAVLKAAAAENLDSIPALVEYVGTLTNPINATALIEKISALTAAAPKADLPSAAGCPISPDTTTLDFDGVPAACAADSPLGSFCSNCSCALVSAFLPAFKAANLTIDPANPAAYPVAKAAAATAACSVAYTDSLTAAGVEVSAIARLANCTFTSAEALPPCLVTLLSPAAAASPSPAPVASPSPSPAPAAAAKNSASGRMAGAAAAFFAALAAVAVVL</sequence>
<dbReference type="RefSeq" id="XP_013902934.1">
    <property type="nucleotide sequence ID" value="XM_014047480.1"/>
</dbReference>